<sequence>MTKKVKKYQKLSAQELTDISGGGLGSYIRQVIYELTRPIF</sequence>
<protein>
    <submittedName>
        <fullName evidence="1">Uncharacterized protein</fullName>
    </submittedName>
</protein>
<reference evidence="1 2" key="1">
    <citation type="submission" date="2016-02" db="EMBL/GenBank/DDBJ databases">
        <authorList>
            <consortium name="Pathogen Informatics"/>
        </authorList>
    </citation>
    <scope>NUCLEOTIDE SEQUENCE [LARGE SCALE GENOMIC DNA]</scope>
    <source>
        <strain evidence="1 2">SS1013</strain>
    </source>
</reference>
<organism evidence="1 2">
    <name type="scientific">Streptococcus suis</name>
    <dbReference type="NCBI Taxonomy" id="1307"/>
    <lineage>
        <taxon>Bacteria</taxon>
        <taxon>Bacillati</taxon>
        <taxon>Bacillota</taxon>
        <taxon>Bacilli</taxon>
        <taxon>Lactobacillales</taxon>
        <taxon>Streptococcaceae</taxon>
        <taxon>Streptococcus</taxon>
    </lineage>
</organism>
<dbReference type="AlphaFoldDB" id="A0A0Z8PED9"/>
<gene>
    <name evidence="1" type="ORF">ERS132539_01623</name>
</gene>
<evidence type="ECO:0000313" key="2">
    <source>
        <dbReference type="Proteomes" id="UP000069526"/>
    </source>
</evidence>
<dbReference type="RefSeq" id="WP_261292189.1">
    <property type="nucleotide sequence ID" value="NZ_CEIH01000030.1"/>
</dbReference>
<evidence type="ECO:0000313" key="1">
    <source>
        <dbReference type="EMBL" id="CYW44250.1"/>
    </source>
</evidence>
<name>A0A0Z8PED9_STRSU</name>
<dbReference type="EMBL" id="FIJK01000042">
    <property type="protein sequence ID" value="CYW44250.1"/>
    <property type="molecule type" value="Genomic_DNA"/>
</dbReference>
<accession>A0A0Z8PED9</accession>
<dbReference type="Proteomes" id="UP000069526">
    <property type="component" value="Unassembled WGS sequence"/>
</dbReference>
<proteinExistence type="predicted"/>